<name>A0A1P8UWG5_9RHOB</name>
<dbReference type="AlphaFoldDB" id="A0A1P8UWG5"/>
<dbReference type="EMBL" id="CP015093">
    <property type="protein sequence ID" value="APZ53729.1"/>
    <property type="molecule type" value="Genomic_DNA"/>
</dbReference>
<gene>
    <name evidence="1" type="ORF">Ga0080574_TMP3395</name>
</gene>
<protein>
    <submittedName>
        <fullName evidence="1">Uncharacterized protein</fullName>
    </submittedName>
</protein>
<reference evidence="1 2" key="1">
    <citation type="submission" date="2016-04" db="EMBL/GenBank/DDBJ databases">
        <title>Deep-sea bacteria in the southern Pacific.</title>
        <authorList>
            <person name="Tang K."/>
        </authorList>
    </citation>
    <scope>NUCLEOTIDE SEQUENCE [LARGE SCALE GENOMIC DNA]</scope>
    <source>
        <strain evidence="1 2">JLT2014</strain>
    </source>
</reference>
<organism evidence="1 2">
    <name type="scientific">Salipiger abyssi</name>
    <dbReference type="NCBI Taxonomy" id="1250539"/>
    <lineage>
        <taxon>Bacteria</taxon>
        <taxon>Pseudomonadati</taxon>
        <taxon>Pseudomonadota</taxon>
        <taxon>Alphaproteobacteria</taxon>
        <taxon>Rhodobacterales</taxon>
        <taxon>Roseobacteraceae</taxon>
        <taxon>Salipiger</taxon>
    </lineage>
</organism>
<proteinExistence type="predicted"/>
<evidence type="ECO:0000313" key="2">
    <source>
        <dbReference type="Proteomes" id="UP000187059"/>
    </source>
</evidence>
<dbReference type="STRING" id="1250539.Ga0080574_TMP3395"/>
<accession>A0A1P8UWG5</accession>
<keyword evidence="2" id="KW-1185">Reference proteome</keyword>
<dbReference type="OrthoDB" id="7853821at2"/>
<dbReference type="Proteomes" id="UP000187059">
    <property type="component" value="Chromosome"/>
</dbReference>
<evidence type="ECO:0000313" key="1">
    <source>
        <dbReference type="EMBL" id="APZ53729.1"/>
    </source>
</evidence>
<dbReference type="RefSeq" id="WP_076702573.1">
    <property type="nucleotide sequence ID" value="NZ_CP015093.1"/>
</dbReference>
<dbReference type="KEGG" id="paby:Ga0080574_TMP3395"/>
<sequence length="204" mass="22386">MSIRAISGKGVNRAECVCDDCGKSESVTCDYERGAGNKWAPNEGQVKKKITAQGWFEVKGKLRCPACEKKRKVIPMQTKQDAAKDAGDLRQPTREQKREIMLLLGDVYDCDGGCYRGDETDQTVADTLSVMPGWVAELREEFFGPEGSNADMAALHADLCAFLDRSEKQVADLTGVVAEARALQQRLEKITKAVGPRVMARVGK</sequence>